<dbReference type="PANTHER" id="PTHR47723">
    <property type="entry name" value="OS05G0353850 PROTEIN"/>
    <property type="match status" value="1"/>
</dbReference>
<evidence type="ECO:0000313" key="2">
    <source>
        <dbReference type="EMBL" id="MQL94423.1"/>
    </source>
</evidence>
<proteinExistence type="predicted"/>
<keyword evidence="3" id="KW-1185">Reference proteome</keyword>
<dbReference type="CDD" id="cd06222">
    <property type="entry name" value="RNase_H_like"/>
    <property type="match status" value="1"/>
</dbReference>
<evidence type="ECO:0000313" key="3">
    <source>
        <dbReference type="Proteomes" id="UP000652761"/>
    </source>
</evidence>
<reference evidence="2" key="1">
    <citation type="submission" date="2017-07" db="EMBL/GenBank/DDBJ databases">
        <title>Taro Niue Genome Assembly and Annotation.</title>
        <authorList>
            <person name="Atibalentja N."/>
            <person name="Keating K."/>
            <person name="Fields C.J."/>
        </authorList>
    </citation>
    <scope>NUCLEOTIDE SEQUENCE</scope>
    <source>
        <strain evidence="2">Niue_2</strain>
        <tissue evidence="2">Leaf</tissue>
    </source>
</reference>
<feature type="domain" description="RNase H type-1" evidence="1">
    <location>
        <begin position="26"/>
        <end position="153"/>
    </location>
</feature>
<comment type="caution">
    <text evidence="2">The sequence shown here is derived from an EMBL/GenBank/DDBJ whole genome shotgun (WGS) entry which is preliminary data.</text>
</comment>
<dbReference type="InterPro" id="IPR053151">
    <property type="entry name" value="RNase_H-like"/>
</dbReference>
<gene>
    <name evidence="2" type="ORF">Taro_027075</name>
</gene>
<protein>
    <recommendedName>
        <fullName evidence="1">RNase H type-1 domain-containing protein</fullName>
    </recommendedName>
</protein>
<dbReference type="SUPFAM" id="SSF53098">
    <property type="entry name" value="Ribonuclease H-like"/>
    <property type="match status" value="1"/>
</dbReference>
<organism evidence="2 3">
    <name type="scientific">Colocasia esculenta</name>
    <name type="common">Wild taro</name>
    <name type="synonym">Arum esculentum</name>
    <dbReference type="NCBI Taxonomy" id="4460"/>
    <lineage>
        <taxon>Eukaryota</taxon>
        <taxon>Viridiplantae</taxon>
        <taxon>Streptophyta</taxon>
        <taxon>Embryophyta</taxon>
        <taxon>Tracheophyta</taxon>
        <taxon>Spermatophyta</taxon>
        <taxon>Magnoliopsida</taxon>
        <taxon>Liliopsida</taxon>
        <taxon>Araceae</taxon>
        <taxon>Aroideae</taxon>
        <taxon>Colocasieae</taxon>
        <taxon>Colocasia</taxon>
    </lineage>
</organism>
<sequence length="153" mass="17019">MIRMDPKSTRRYSRSHMIKLVRWMPPINGYCLNVDGACKGNPGDYGGGGCIRDRGGSVLVAFAHFYGTGNSMVAESRAMCDGLRLADFLGIRLTVIYSDSLALVNSFTSGRCPAWQVLRWWREAGVRMKEGSVSLRYCYRETNKVADDLGYSG</sequence>
<dbReference type="GO" id="GO:0004523">
    <property type="term" value="F:RNA-DNA hybrid ribonuclease activity"/>
    <property type="evidence" value="ECO:0007669"/>
    <property type="project" value="InterPro"/>
</dbReference>
<evidence type="ECO:0000259" key="1">
    <source>
        <dbReference type="PROSITE" id="PS50879"/>
    </source>
</evidence>
<dbReference type="InterPro" id="IPR002156">
    <property type="entry name" value="RNaseH_domain"/>
</dbReference>
<dbReference type="Proteomes" id="UP000652761">
    <property type="component" value="Unassembled WGS sequence"/>
</dbReference>
<dbReference type="OrthoDB" id="597234at2759"/>
<dbReference type="InterPro" id="IPR012337">
    <property type="entry name" value="RNaseH-like_sf"/>
</dbReference>
<dbReference type="GO" id="GO:0003676">
    <property type="term" value="F:nucleic acid binding"/>
    <property type="evidence" value="ECO:0007669"/>
    <property type="project" value="InterPro"/>
</dbReference>
<dbReference type="PROSITE" id="PS50879">
    <property type="entry name" value="RNASE_H_1"/>
    <property type="match status" value="1"/>
</dbReference>
<dbReference type="Gene3D" id="3.30.420.10">
    <property type="entry name" value="Ribonuclease H-like superfamily/Ribonuclease H"/>
    <property type="match status" value="1"/>
</dbReference>
<dbReference type="AlphaFoldDB" id="A0A843VQK2"/>
<dbReference type="InterPro" id="IPR036397">
    <property type="entry name" value="RNaseH_sf"/>
</dbReference>
<dbReference type="Pfam" id="PF13456">
    <property type="entry name" value="RVT_3"/>
    <property type="match status" value="1"/>
</dbReference>
<dbReference type="PANTHER" id="PTHR47723:SF19">
    <property type="entry name" value="POLYNUCLEOTIDYL TRANSFERASE, RIBONUCLEASE H-LIKE SUPERFAMILY PROTEIN"/>
    <property type="match status" value="1"/>
</dbReference>
<name>A0A843VQK2_COLES</name>
<accession>A0A843VQK2</accession>
<dbReference type="InterPro" id="IPR044730">
    <property type="entry name" value="RNase_H-like_dom_plant"/>
</dbReference>
<dbReference type="EMBL" id="NMUH01001673">
    <property type="protein sequence ID" value="MQL94423.1"/>
    <property type="molecule type" value="Genomic_DNA"/>
</dbReference>